<dbReference type="InterPro" id="IPR036388">
    <property type="entry name" value="WH-like_DNA-bd_sf"/>
</dbReference>
<evidence type="ECO:0008006" key="7">
    <source>
        <dbReference type="Google" id="ProtNLM"/>
    </source>
</evidence>
<dbReference type="GO" id="GO:0098542">
    <property type="term" value="P:defense response to other organism"/>
    <property type="evidence" value="ECO:0007669"/>
    <property type="project" value="TreeGrafter"/>
</dbReference>
<evidence type="ECO:0000256" key="1">
    <source>
        <dbReference type="ARBA" id="ARBA00022737"/>
    </source>
</evidence>
<dbReference type="PANTHER" id="PTHR23155:SF988">
    <property type="entry name" value="OS06G0707733 PROTEIN"/>
    <property type="match status" value="1"/>
</dbReference>
<name>A0AAV5ESU0_ELECO</name>
<dbReference type="InterPro" id="IPR044974">
    <property type="entry name" value="Disease_R_plants"/>
</dbReference>
<dbReference type="Pfam" id="PF23598">
    <property type="entry name" value="LRR_14"/>
    <property type="match status" value="1"/>
</dbReference>
<dbReference type="Proteomes" id="UP001054889">
    <property type="component" value="Unassembled WGS sequence"/>
</dbReference>
<dbReference type="Gene3D" id="1.10.10.10">
    <property type="entry name" value="Winged helix-like DNA-binding domain superfamily/Winged helix DNA-binding domain"/>
    <property type="match status" value="1"/>
</dbReference>
<dbReference type="SUPFAM" id="SSF52058">
    <property type="entry name" value="L domain-like"/>
    <property type="match status" value="1"/>
</dbReference>
<dbReference type="Pfam" id="PF23559">
    <property type="entry name" value="WHD_DRP"/>
    <property type="match status" value="1"/>
</dbReference>
<evidence type="ECO:0000256" key="2">
    <source>
        <dbReference type="ARBA" id="ARBA00022821"/>
    </source>
</evidence>
<gene>
    <name evidence="5" type="primary">gb14305</name>
    <name evidence="5" type="ORF">PR202_gb14305</name>
</gene>
<dbReference type="PANTHER" id="PTHR23155">
    <property type="entry name" value="DISEASE RESISTANCE PROTEIN RP"/>
    <property type="match status" value="1"/>
</dbReference>
<evidence type="ECO:0000259" key="3">
    <source>
        <dbReference type="Pfam" id="PF23559"/>
    </source>
</evidence>
<feature type="domain" description="Disease resistance R13L4/SHOC-2-like LRR" evidence="4">
    <location>
        <begin position="288"/>
        <end position="444"/>
    </location>
</feature>
<dbReference type="InterPro" id="IPR032675">
    <property type="entry name" value="LRR_dom_sf"/>
</dbReference>
<proteinExistence type="predicted"/>
<feature type="domain" description="Disease resistance protein winged helix" evidence="3">
    <location>
        <begin position="156"/>
        <end position="225"/>
    </location>
</feature>
<keyword evidence="6" id="KW-1185">Reference proteome</keyword>
<dbReference type="InterPro" id="IPR055414">
    <property type="entry name" value="LRR_R13L4/SHOC2-like"/>
</dbReference>
<accession>A0AAV5ESU0</accession>
<dbReference type="InterPro" id="IPR042197">
    <property type="entry name" value="Apaf_helical"/>
</dbReference>
<dbReference type="InterPro" id="IPR027417">
    <property type="entry name" value="P-loop_NTPase"/>
</dbReference>
<reference evidence="5" key="2">
    <citation type="submission" date="2021-12" db="EMBL/GenBank/DDBJ databases">
        <title>Resequencing data analysis of finger millet.</title>
        <authorList>
            <person name="Hatakeyama M."/>
            <person name="Aluri S."/>
            <person name="Balachadran M.T."/>
            <person name="Sivarajan S.R."/>
            <person name="Poveda L."/>
            <person name="Shimizu-Inatsugi R."/>
            <person name="Schlapbach R."/>
            <person name="Sreeman S.M."/>
            <person name="Shimizu K.K."/>
        </authorList>
    </citation>
    <scope>NUCLEOTIDE SEQUENCE</scope>
</reference>
<dbReference type="Gene3D" id="3.80.10.10">
    <property type="entry name" value="Ribonuclease Inhibitor"/>
    <property type="match status" value="1"/>
</dbReference>
<organism evidence="5 6">
    <name type="scientific">Eleusine coracana subsp. coracana</name>
    <dbReference type="NCBI Taxonomy" id="191504"/>
    <lineage>
        <taxon>Eukaryota</taxon>
        <taxon>Viridiplantae</taxon>
        <taxon>Streptophyta</taxon>
        <taxon>Embryophyta</taxon>
        <taxon>Tracheophyta</taxon>
        <taxon>Spermatophyta</taxon>
        <taxon>Magnoliopsida</taxon>
        <taxon>Liliopsida</taxon>
        <taxon>Poales</taxon>
        <taxon>Poaceae</taxon>
        <taxon>PACMAD clade</taxon>
        <taxon>Chloridoideae</taxon>
        <taxon>Cynodonteae</taxon>
        <taxon>Eleusininae</taxon>
        <taxon>Eleusine</taxon>
    </lineage>
</organism>
<evidence type="ECO:0000313" key="5">
    <source>
        <dbReference type="EMBL" id="GJN26379.1"/>
    </source>
</evidence>
<dbReference type="Gene3D" id="1.10.8.430">
    <property type="entry name" value="Helical domain of apoptotic protease-activating factors"/>
    <property type="match status" value="1"/>
</dbReference>
<dbReference type="AlphaFoldDB" id="A0AAV5ESU0"/>
<keyword evidence="1" id="KW-0677">Repeat</keyword>
<protein>
    <recommendedName>
        <fullName evidence="7">NB-ARC domain-containing protein</fullName>
    </recommendedName>
</protein>
<evidence type="ECO:0000259" key="4">
    <source>
        <dbReference type="Pfam" id="PF23598"/>
    </source>
</evidence>
<dbReference type="GO" id="GO:0043531">
    <property type="term" value="F:ADP binding"/>
    <property type="evidence" value="ECO:0007669"/>
    <property type="project" value="InterPro"/>
</dbReference>
<keyword evidence="2" id="KW-0611">Plant defense</keyword>
<sequence length="456" mass="52603">MWECTDEEEWKNLLLPFRKSQAKGNIIIVTTRFSALAGKVKTTNRTIELEGIEGAEFEELFLSFVFGDDQSARKDHALLETGLKIMDKLKGSPLAAKTVGRLLRDHLDLNHWDTILKTTEWESTDNDNNNNIMPALKLSYDYMPFHLQPCFLYCTLFPEDYRFKKEELIYFWIGQDILQSHCQNKSIEDIGLRNLDDLISHGFFKKEEENGHNCYIIHDLLHDLALKVASNECLVISHTDVRSLEIRPSVRHLCIDLEHANGDSDGANSDNFINELMKILDTKLKIEHLRTLMVFGEMNENFATGLGNLIRKASGLRVLHLSDMCSLMGFITLPHLRYLSLGKSGYSEIHIPIILSRFYHLRILDLQKWCGSLDLPRDMSNLTKLGHFLTKDDEDHSKIYNAGKLQFLQELKRFRVNKESNGFEPKQLGELINIREHGIYNVEKIHSEEEAIEANI</sequence>
<dbReference type="SUPFAM" id="SSF52540">
    <property type="entry name" value="P-loop containing nucleoside triphosphate hydrolases"/>
    <property type="match status" value="1"/>
</dbReference>
<evidence type="ECO:0000313" key="6">
    <source>
        <dbReference type="Proteomes" id="UP001054889"/>
    </source>
</evidence>
<dbReference type="InterPro" id="IPR058922">
    <property type="entry name" value="WHD_DRP"/>
</dbReference>
<dbReference type="EMBL" id="BQKI01000079">
    <property type="protein sequence ID" value="GJN26379.1"/>
    <property type="molecule type" value="Genomic_DNA"/>
</dbReference>
<reference evidence="5" key="1">
    <citation type="journal article" date="2018" name="DNA Res.">
        <title>Multiple hybrid de novo genome assembly of finger millet, an orphan allotetraploid crop.</title>
        <authorList>
            <person name="Hatakeyama M."/>
            <person name="Aluri S."/>
            <person name="Balachadran M.T."/>
            <person name="Sivarajan S.R."/>
            <person name="Patrignani A."/>
            <person name="Gruter S."/>
            <person name="Poveda L."/>
            <person name="Shimizu-Inatsugi R."/>
            <person name="Baeten J."/>
            <person name="Francoijs K.J."/>
            <person name="Nataraja K.N."/>
            <person name="Reddy Y.A.N."/>
            <person name="Phadnis S."/>
            <person name="Ravikumar R.L."/>
            <person name="Schlapbach R."/>
            <person name="Sreeman S.M."/>
            <person name="Shimizu K.K."/>
        </authorList>
    </citation>
    <scope>NUCLEOTIDE SEQUENCE</scope>
</reference>
<comment type="caution">
    <text evidence="5">The sequence shown here is derived from an EMBL/GenBank/DDBJ whole genome shotgun (WGS) entry which is preliminary data.</text>
</comment>